<reference evidence="8 9" key="1">
    <citation type="journal article" date="2022" name="Syst. Appl. Microbiol.">
        <title>Rhodopirellula aestuarii sp. nov., a novel member of the genus Rhodopirellula isolated from brackish sediments collected in the Tagus River estuary, Portugal.</title>
        <authorList>
            <person name="Vitorino I.R."/>
            <person name="Klimek D."/>
            <person name="Calusinska M."/>
            <person name="Lobo-da-Cunha A."/>
            <person name="Vasconcelos V."/>
            <person name="Lage O.M."/>
        </authorList>
    </citation>
    <scope>NUCLEOTIDE SEQUENCE [LARGE SCALE GENOMIC DNA]</scope>
    <source>
        <strain evidence="8 9">ICT_H3.1</strain>
    </source>
</reference>
<dbReference type="InterPro" id="IPR019758">
    <property type="entry name" value="Pept_S26A_signal_pept_1_CS"/>
</dbReference>
<proteinExistence type="inferred from homology"/>
<dbReference type="InterPro" id="IPR000223">
    <property type="entry name" value="Pept_S26A_signal_pept_1"/>
</dbReference>
<name>A0ABT0U3H3_9BACT</name>
<dbReference type="Proteomes" id="UP001202961">
    <property type="component" value="Unassembled WGS sequence"/>
</dbReference>
<evidence type="ECO:0000256" key="1">
    <source>
        <dbReference type="ARBA" id="ARBA00000677"/>
    </source>
</evidence>
<comment type="similarity">
    <text evidence="2">Belongs to the peptidase S26 family.</text>
</comment>
<dbReference type="InterPro" id="IPR036286">
    <property type="entry name" value="LexA/Signal_pep-like_sf"/>
</dbReference>
<feature type="domain" description="Peptidase S26" evidence="7">
    <location>
        <begin position="386"/>
        <end position="433"/>
    </location>
</feature>
<dbReference type="EMBL" id="JAMQBK010000031">
    <property type="protein sequence ID" value="MCM2371388.1"/>
    <property type="molecule type" value="Genomic_DNA"/>
</dbReference>
<dbReference type="Gene3D" id="2.10.109.10">
    <property type="entry name" value="Umud Fragment, subunit A"/>
    <property type="match status" value="2"/>
</dbReference>
<dbReference type="SUPFAM" id="SSF51306">
    <property type="entry name" value="LexA/Signal peptidase"/>
    <property type="match status" value="2"/>
</dbReference>
<evidence type="ECO:0000313" key="9">
    <source>
        <dbReference type="Proteomes" id="UP001202961"/>
    </source>
</evidence>
<dbReference type="EC" id="3.4.21.89" evidence="3"/>
<dbReference type="PROSITE" id="PS00760">
    <property type="entry name" value="SPASE_I_2"/>
    <property type="match status" value="1"/>
</dbReference>
<evidence type="ECO:0000256" key="4">
    <source>
        <dbReference type="ARBA" id="ARBA00019232"/>
    </source>
</evidence>
<evidence type="ECO:0000256" key="6">
    <source>
        <dbReference type="ARBA" id="ARBA00029906"/>
    </source>
</evidence>
<organism evidence="8 9">
    <name type="scientific">Aporhodopirellula aestuarii</name>
    <dbReference type="NCBI Taxonomy" id="2950107"/>
    <lineage>
        <taxon>Bacteria</taxon>
        <taxon>Pseudomonadati</taxon>
        <taxon>Planctomycetota</taxon>
        <taxon>Planctomycetia</taxon>
        <taxon>Pirellulales</taxon>
        <taxon>Pirellulaceae</taxon>
        <taxon>Aporhodopirellula</taxon>
    </lineage>
</organism>
<evidence type="ECO:0000256" key="3">
    <source>
        <dbReference type="ARBA" id="ARBA00013208"/>
    </source>
</evidence>
<dbReference type="PROSITE" id="PS00761">
    <property type="entry name" value="SPASE_I_3"/>
    <property type="match status" value="1"/>
</dbReference>
<comment type="caution">
    <text evidence="8">The sequence shown here is derived from an EMBL/GenBank/DDBJ whole genome shotgun (WGS) entry which is preliminary data.</text>
</comment>
<sequence>MNPTLWDASDFITCDHCEMVTRVDRGILHRAVEQCVGESGRGANVVCWHCGTGYDVNQLRGVLESPATPPDIIGVVSCSDEELHRGDVVLVRRYQDVSNEHVKRIVARPGQVVSVDESGGLLVDGLPPSLPSDPAIPVDFDRYRQVSRWRADVQNEDDLSEPGWIRQDDRSWESAAGGGWLIYENRSVYRAVRPVRILDDYPGNIGIQRKLFPADGVSLQMHVSSESSLDDVDLVVWNGFWTPAGIDVQRHVQHGLSETGNVLRSHVRPIDPSINHASTVEPLGPATHEVVAKADFASIQLEFERRLSATRPVGLFLERRLHHSHHDDRQAMSDVTATLPAVRIRDLEVYRDLVYRASSTRVSANRFDSQRDESVRTASGWKAGNTLTTGAPFSLTHLHLGADEWFVVGDNLPLSIDSRHWGSVRSREIVGRLSDFPLCADD</sequence>
<dbReference type="RefSeq" id="WP_250929022.1">
    <property type="nucleotide sequence ID" value="NZ_JAMQBK010000031.1"/>
</dbReference>
<dbReference type="InterPro" id="IPR019533">
    <property type="entry name" value="Peptidase_S26"/>
</dbReference>
<dbReference type="InterPro" id="IPR019757">
    <property type="entry name" value="Pept_S26A_signal_pept_1_Lys-AS"/>
</dbReference>
<protein>
    <recommendedName>
        <fullName evidence="4">Signal peptidase I</fullName>
        <ecNumber evidence="3">3.4.21.89</ecNumber>
    </recommendedName>
    <alternativeName>
        <fullName evidence="6">Leader peptidase I</fullName>
    </alternativeName>
</protein>
<accession>A0ABT0U3H3</accession>
<feature type="domain" description="Peptidase S26" evidence="7">
    <location>
        <begin position="78"/>
        <end position="127"/>
    </location>
</feature>
<evidence type="ECO:0000259" key="7">
    <source>
        <dbReference type="Pfam" id="PF10502"/>
    </source>
</evidence>
<dbReference type="CDD" id="cd06530">
    <property type="entry name" value="S26_SPase_I"/>
    <property type="match status" value="1"/>
</dbReference>
<dbReference type="PANTHER" id="PTHR43390">
    <property type="entry name" value="SIGNAL PEPTIDASE I"/>
    <property type="match status" value="1"/>
</dbReference>
<keyword evidence="5" id="KW-0378">Hydrolase</keyword>
<gene>
    <name evidence="8" type="ORF">NB063_12315</name>
</gene>
<keyword evidence="9" id="KW-1185">Reference proteome</keyword>
<dbReference type="PANTHER" id="PTHR43390:SF1">
    <property type="entry name" value="CHLOROPLAST PROCESSING PEPTIDASE"/>
    <property type="match status" value="1"/>
</dbReference>
<dbReference type="Pfam" id="PF10502">
    <property type="entry name" value="Peptidase_S26"/>
    <property type="match status" value="2"/>
</dbReference>
<evidence type="ECO:0000313" key="8">
    <source>
        <dbReference type="EMBL" id="MCM2371388.1"/>
    </source>
</evidence>
<evidence type="ECO:0000256" key="2">
    <source>
        <dbReference type="ARBA" id="ARBA00009370"/>
    </source>
</evidence>
<evidence type="ECO:0000256" key="5">
    <source>
        <dbReference type="ARBA" id="ARBA00022801"/>
    </source>
</evidence>
<comment type="catalytic activity">
    <reaction evidence="1">
        <text>Cleavage of hydrophobic, N-terminal signal or leader sequences from secreted and periplasmic proteins.</text>
        <dbReference type="EC" id="3.4.21.89"/>
    </reaction>
</comment>